<evidence type="ECO:0000313" key="1">
    <source>
        <dbReference type="EnsemblPlants" id="OPUNC05G03110.3"/>
    </source>
</evidence>
<protein>
    <submittedName>
        <fullName evidence="1">Uncharacterized protein</fullName>
    </submittedName>
</protein>
<evidence type="ECO:0000313" key="2">
    <source>
        <dbReference type="Proteomes" id="UP000026962"/>
    </source>
</evidence>
<keyword evidence="2" id="KW-1185">Reference proteome</keyword>
<dbReference type="Proteomes" id="UP000026962">
    <property type="component" value="Chromosome 5"/>
</dbReference>
<dbReference type="EnsemblPlants" id="OPUNC05G03110.3">
    <property type="protein sequence ID" value="OPUNC05G03110.3"/>
    <property type="gene ID" value="OPUNC05G03110"/>
</dbReference>
<organism evidence="1">
    <name type="scientific">Oryza punctata</name>
    <name type="common">Red rice</name>
    <dbReference type="NCBI Taxonomy" id="4537"/>
    <lineage>
        <taxon>Eukaryota</taxon>
        <taxon>Viridiplantae</taxon>
        <taxon>Streptophyta</taxon>
        <taxon>Embryophyta</taxon>
        <taxon>Tracheophyta</taxon>
        <taxon>Spermatophyta</taxon>
        <taxon>Magnoliopsida</taxon>
        <taxon>Liliopsida</taxon>
        <taxon>Poales</taxon>
        <taxon>Poaceae</taxon>
        <taxon>BOP clade</taxon>
        <taxon>Oryzoideae</taxon>
        <taxon>Oryzeae</taxon>
        <taxon>Oryzinae</taxon>
        <taxon>Oryza</taxon>
    </lineage>
</organism>
<reference evidence="1" key="1">
    <citation type="submission" date="2015-04" db="UniProtKB">
        <authorList>
            <consortium name="EnsemblPlants"/>
        </authorList>
    </citation>
    <scope>IDENTIFICATION</scope>
</reference>
<reference evidence="1" key="2">
    <citation type="submission" date="2018-05" db="EMBL/GenBank/DDBJ databases">
        <title>OpunRS2 (Oryza punctata Reference Sequence Version 2).</title>
        <authorList>
            <person name="Zhang J."/>
            <person name="Kudrna D."/>
            <person name="Lee S."/>
            <person name="Talag J."/>
            <person name="Welchert J."/>
            <person name="Wing R.A."/>
        </authorList>
    </citation>
    <scope>NUCLEOTIDE SEQUENCE [LARGE SCALE GENOMIC DNA]</scope>
</reference>
<dbReference type="HOGENOM" id="CLU_2908077_0_0_1"/>
<dbReference type="AlphaFoldDB" id="A0A0E0KYH5"/>
<accession>A0A0E0KYH5</accession>
<name>A0A0E0KYH5_ORYPU</name>
<proteinExistence type="predicted"/>
<dbReference type="Gramene" id="OPUNC05G03110.3">
    <property type="protein sequence ID" value="OPUNC05G03110.3"/>
    <property type="gene ID" value="OPUNC05G03110"/>
</dbReference>
<sequence>MDTTTSPPPPPLLLTSLSESKIFFVGSILSLLLQIRVVISLESAAAPAARSLGEWESLRRIY</sequence>